<dbReference type="Proteomes" id="UP000649739">
    <property type="component" value="Unassembled WGS sequence"/>
</dbReference>
<evidence type="ECO:0000313" key="1">
    <source>
        <dbReference type="EMBL" id="GGJ95934.1"/>
    </source>
</evidence>
<dbReference type="AlphaFoldDB" id="A0A8J3BBN5"/>
<comment type="caution">
    <text evidence="1">The sequence shown here is derived from an EMBL/GenBank/DDBJ whole genome shotgun (WGS) entry which is preliminary data.</text>
</comment>
<gene>
    <name evidence="1" type="ORF">GCM10010123_27260</name>
</gene>
<protein>
    <submittedName>
        <fullName evidence="1">Uncharacterized protein</fullName>
    </submittedName>
</protein>
<reference evidence="1" key="2">
    <citation type="submission" date="2020-09" db="EMBL/GenBank/DDBJ databases">
        <authorList>
            <person name="Sun Q."/>
            <person name="Ohkuma M."/>
        </authorList>
    </citation>
    <scope>NUCLEOTIDE SEQUENCE</scope>
    <source>
        <strain evidence="1">JCM 3090</strain>
    </source>
</reference>
<reference evidence="1" key="1">
    <citation type="journal article" date="2014" name="Int. J. Syst. Evol. Microbiol.">
        <title>Complete genome sequence of Corynebacterium casei LMG S-19264T (=DSM 44701T), isolated from a smear-ripened cheese.</title>
        <authorList>
            <consortium name="US DOE Joint Genome Institute (JGI-PGF)"/>
            <person name="Walter F."/>
            <person name="Albersmeier A."/>
            <person name="Kalinowski J."/>
            <person name="Ruckert C."/>
        </authorList>
    </citation>
    <scope>NUCLEOTIDE SEQUENCE</scope>
    <source>
        <strain evidence="1">JCM 3090</strain>
    </source>
</reference>
<organism evidence="1 2">
    <name type="scientific">Pilimelia anulata</name>
    <dbReference type="NCBI Taxonomy" id="53371"/>
    <lineage>
        <taxon>Bacteria</taxon>
        <taxon>Bacillati</taxon>
        <taxon>Actinomycetota</taxon>
        <taxon>Actinomycetes</taxon>
        <taxon>Micromonosporales</taxon>
        <taxon>Micromonosporaceae</taxon>
        <taxon>Pilimelia</taxon>
    </lineage>
</organism>
<accession>A0A8J3BBN5</accession>
<evidence type="ECO:0000313" key="2">
    <source>
        <dbReference type="Proteomes" id="UP000649739"/>
    </source>
</evidence>
<proteinExistence type="predicted"/>
<keyword evidence="2" id="KW-1185">Reference proteome</keyword>
<dbReference type="RefSeq" id="WP_189170488.1">
    <property type="nucleotide sequence ID" value="NZ_BMQB01000005.1"/>
</dbReference>
<name>A0A8J3BBN5_9ACTN</name>
<sequence>MDALDIVLDPARPLLGRVDDVLREYGVPAEHPVRPLLRDLAALPGAAVAAVAALRPGPLVLAQRQLAPLVDAYDQAARAAAAPAPWTGAAAQSYAHRAGALSARLHGDGGARRLADTIRYAEAMATWMVTARTELARALGRVLTSAEAVRLLGAPDRADPELPLAAAAVGAEVLGAIAAATDDAQRLGATWGERVAYAPFFRPIDAGGLVGGAVTVRHGG</sequence>
<dbReference type="EMBL" id="BMQB01000005">
    <property type="protein sequence ID" value="GGJ95934.1"/>
    <property type="molecule type" value="Genomic_DNA"/>
</dbReference>